<feature type="domain" description="Peptidase A2" evidence="3">
    <location>
        <begin position="44"/>
        <end position="129"/>
    </location>
</feature>
<dbReference type="Proteomes" id="UP000185725">
    <property type="component" value="Unassembled WGS sequence"/>
</dbReference>
<dbReference type="Gene3D" id="2.40.70.10">
    <property type="entry name" value="Acid Proteases"/>
    <property type="match status" value="2"/>
</dbReference>
<feature type="signal peptide" evidence="2">
    <location>
        <begin position="1"/>
        <end position="19"/>
    </location>
</feature>
<dbReference type="Proteomes" id="UP000255231">
    <property type="component" value="Unassembled WGS sequence"/>
</dbReference>
<feature type="chain" id="PRO_5016640934" evidence="2">
    <location>
        <begin position="20"/>
        <end position="376"/>
    </location>
</feature>
<keyword evidence="1" id="KW-0378">Hydrolase</keyword>
<keyword evidence="6" id="KW-1185">Reference proteome</keyword>
<evidence type="ECO:0000256" key="2">
    <source>
        <dbReference type="SAM" id="SignalP"/>
    </source>
</evidence>
<dbReference type="AlphaFoldDB" id="A0A381F505"/>
<evidence type="ECO:0000256" key="1">
    <source>
        <dbReference type="ARBA" id="ARBA00022801"/>
    </source>
</evidence>
<evidence type="ECO:0000313" key="5">
    <source>
        <dbReference type="EMBL" id="SUX41534.1"/>
    </source>
</evidence>
<accession>A0A381F505</accession>
<reference evidence="4 6" key="1">
    <citation type="submission" date="2017-01" db="EMBL/GenBank/DDBJ databases">
        <authorList>
            <person name="Varghese N."/>
            <person name="Submissions S."/>
        </authorList>
    </citation>
    <scope>NUCLEOTIDE SEQUENCE [LARGE SCALE GENOMIC DNA]</scope>
    <source>
        <strain evidence="4 6">ATCC 27950</strain>
    </source>
</reference>
<dbReference type="GO" id="GO:0004190">
    <property type="term" value="F:aspartic-type endopeptidase activity"/>
    <property type="evidence" value="ECO:0007669"/>
    <property type="project" value="InterPro"/>
</dbReference>
<dbReference type="InterPro" id="IPR018061">
    <property type="entry name" value="Retropepsins"/>
</dbReference>
<gene>
    <name evidence="5" type="ORF">NCTC13560_00332</name>
    <name evidence="4" type="ORF">SAMN05421682_106108</name>
</gene>
<dbReference type="PROSITE" id="PS50175">
    <property type="entry name" value="ASP_PROT_RETROV"/>
    <property type="match status" value="1"/>
</dbReference>
<organism evidence="5 7">
    <name type="scientific">Chryseobacterium indoltheticum</name>
    <dbReference type="NCBI Taxonomy" id="254"/>
    <lineage>
        <taxon>Bacteria</taxon>
        <taxon>Pseudomonadati</taxon>
        <taxon>Bacteroidota</taxon>
        <taxon>Flavobacteriia</taxon>
        <taxon>Flavobacteriales</taxon>
        <taxon>Weeksellaceae</taxon>
        <taxon>Chryseobacterium group</taxon>
        <taxon>Chryseobacterium</taxon>
    </lineage>
</organism>
<proteinExistence type="predicted"/>
<evidence type="ECO:0000313" key="7">
    <source>
        <dbReference type="Proteomes" id="UP000255231"/>
    </source>
</evidence>
<reference evidence="5 7" key="2">
    <citation type="submission" date="2018-06" db="EMBL/GenBank/DDBJ databases">
        <authorList>
            <consortium name="Pathogen Informatics"/>
            <person name="Doyle S."/>
        </authorList>
    </citation>
    <scope>NUCLEOTIDE SEQUENCE [LARGE SCALE GENOMIC DNA]</scope>
    <source>
        <strain evidence="5 7">NCTC13560</strain>
    </source>
</reference>
<dbReference type="KEGG" id="cil:EG358_15415"/>
<dbReference type="GeneID" id="303675097"/>
<protein>
    <submittedName>
        <fullName evidence="4 5">Aspartyl protease</fullName>
    </submittedName>
</protein>
<evidence type="ECO:0000259" key="3">
    <source>
        <dbReference type="PROSITE" id="PS50175"/>
    </source>
</evidence>
<dbReference type="InterPro" id="IPR036034">
    <property type="entry name" value="PDZ_sf"/>
</dbReference>
<dbReference type="EMBL" id="UFVS01000001">
    <property type="protein sequence ID" value="SUX41534.1"/>
    <property type="molecule type" value="Genomic_DNA"/>
</dbReference>
<dbReference type="OrthoDB" id="5580718at2"/>
<dbReference type="RefSeq" id="WP_076560669.1">
    <property type="nucleotide sequence ID" value="NZ_CP033929.1"/>
</dbReference>
<keyword evidence="5" id="KW-0645">Protease</keyword>
<dbReference type="SUPFAM" id="SSF50630">
    <property type="entry name" value="Acid proteases"/>
    <property type="match status" value="1"/>
</dbReference>
<name>A0A381F505_9FLAO</name>
<dbReference type="InterPro" id="IPR001995">
    <property type="entry name" value="Peptidase_A2_cat"/>
</dbReference>
<evidence type="ECO:0000313" key="6">
    <source>
        <dbReference type="Proteomes" id="UP000185725"/>
    </source>
</evidence>
<evidence type="ECO:0000313" key="4">
    <source>
        <dbReference type="EMBL" id="SIQ56800.1"/>
    </source>
</evidence>
<dbReference type="Pfam" id="PF00077">
    <property type="entry name" value="RVP"/>
    <property type="match status" value="1"/>
</dbReference>
<dbReference type="GO" id="GO:0006508">
    <property type="term" value="P:proteolysis"/>
    <property type="evidence" value="ECO:0007669"/>
    <property type="project" value="UniProtKB-KW"/>
</dbReference>
<keyword evidence="2" id="KW-0732">Signal</keyword>
<dbReference type="SUPFAM" id="SSF50156">
    <property type="entry name" value="PDZ domain-like"/>
    <property type="match status" value="1"/>
</dbReference>
<sequence>MYKLFLFFILFLSFTKNQAQELSVPFEIIDGFPIVHVWVEGKNHQFVFDTGAYKTCINSEVFPNLPISKKIENIGGIGSERKSMNAVNFSFNFLNQNYLNQEVIYTDLSLFSKMSCTNLKISGIIGRDVMENYIVEINPDSKKIIFHHHSDFNESQLKGFTKIKLQKKSPAVPIKIGGETRYALFDTGSAYGISTTNYKLENYIKTAQHISYKSKGSSIGIHGVNNDEDIHYKVYNSPLEVGNLTVKNQVFETSKNDFNNMGFDFSKQFISYLDLKNHKLFIKQVNQNTESINDNALYNIGFSVGYNVEKEKSMITRLSAKVENLVPGDTLISINGETPPTNNCEMYSFLRKFFGSKMKIVIERNNETKEIEIESV</sequence>
<dbReference type="InterPro" id="IPR021109">
    <property type="entry name" value="Peptidase_aspartic_dom_sf"/>
</dbReference>
<dbReference type="EMBL" id="FTMF01000006">
    <property type="protein sequence ID" value="SIQ56800.1"/>
    <property type="molecule type" value="Genomic_DNA"/>
</dbReference>